<proteinExistence type="predicted"/>
<dbReference type="RefSeq" id="WP_268612974.1">
    <property type="nucleotide sequence ID" value="NZ_CP113797.1"/>
</dbReference>
<dbReference type="GO" id="GO:0009245">
    <property type="term" value="P:lipid A biosynthetic process"/>
    <property type="evidence" value="ECO:0007669"/>
    <property type="project" value="InterPro"/>
</dbReference>
<evidence type="ECO:0000313" key="2">
    <source>
        <dbReference type="Proteomes" id="UP001163152"/>
    </source>
</evidence>
<reference evidence="1" key="1">
    <citation type="submission" date="2022-12" db="EMBL/GenBank/DDBJ databases">
        <title>Polyphasic identification of a Novel Hot-Spring Cyanobacterium Ocullathermofonsia sinensis gen nov. sp. nov. and Genomic Insights on its Adaptations to the Thermal Habitat.</title>
        <authorList>
            <person name="Daroch M."/>
            <person name="Tang J."/>
            <person name="Jiang Y."/>
        </authorList>
    </citation>
    <scope>NUCLEOTIDE SEQUENCE</scope>
    <source>
        <strain evidence="1">PKUAC-SCTA174</strain>
    </source>
</reference>
<dbReference type="GO" id="GO:0008915">
    <property type="term" value="F:lipid-A-disaccharide synthase activity"/>
    <property type="evidence" value="ECO:0007669"/>
    <property type="project" value="InterPro"/>
</dbReference>
<dbReference type="AlphaFoldDB" id="A0A9E8ZFU8"/>
<dbReference type="GO" id="GO:0016020">
    <property type="term" value="C:membrane"/>
    <property type="evidence" value="ECO:0007669"/>
    <property type="project" value="GOC"/>
</dbReference>
<dbReference type="Proteomes" id="UP001163152">
    <property type="component" value="Chromosome"/>
</dbReference>
<accession>A0A9E8ZFU8</accession>
<dbReference type="PANTHER" id="PTHR30372">
    <property type="entry name" value="LIPID-A-DISACCHARIDE SYNTHASE"/>
    <property type="match status" value="1"/>
</dbReference>
<protein>
    <submittedName>
        <fullName evidence="1">Lipid-A-disaccharide synthase</fullName>
    </submittedName>
</protein>
<dbReference type="PANTHER" id="PTHR30372:SF6">
    <property type="entry name" value="LIPID-A-DISACCHARIDE SYNTHASE"/>
    <property type="match status" value="1"/>
</dbReference>
<gene>
    <name evidence="1" type="ORF">OXH18_11780</name>
</gene>
<dbReference type="EMBL" id="CP113797">
    <property type="protein sequence ID" value="WAL62635.1"/>
    <property type="molecule type" value="Genomic_DNA"/>
</dbReference>
<sequence length="439" mass="48899">MNPIDILLLSNGPGEITTWVRPVVRAIRQQMGNDRRCVRISLILSPCPNASGREVEIAQSYPEIDRIQAARHFFPFLLWGKTADSWDWRDRGVVVFLGGDQIYPVIIGKRLGYRIVVYGEWETRWHRWVDRFGVMKPELIDRVPQQYAHKLSVVGDLMADVEIGGWEDGGWGAKEDRGDGEENTPVPLHPLSLIPHPSDSLIALLPGSKPAKLAQGVPFGLAILQQIYHRRPNTRFVIPVAPTLDLATLAKFADATQNPIASKFGNVTATIDREGDRVYLKTTDGLRVDLWLKFPAYDLLSRCALCLTTVGANTAELGALAVPMIVLIPTQQLDAMRAWDGIPGLLANLPGVGSGFAKLINWWFLRKPRLLAWPNIWAGEAIVPELIGELQPQLVAALALEWLSHPDELAEIRKRLRQTRGQAGAAQRLAQLVQSQAYR</sequence>
<dbReference type="InterPro" id="IPR003835">
    <property type="entry name" value="Glyco_trans_19"/>
</dbReference>
<dbReference type="KEGG" id="tsin:OXH18_11780"/>
<evidence type="ECO:0000313" key="1">
    <source>
        <dbReference type="EMBL" id="WAL62635.1"/>
    </source>
</evidence>
<keyword evidence="2" id="KW-1185">Reference proteome</keyword>
<name>A0A9E8ZFU8_9CYAN</name>
<dbReference type="GO" id="GO:0005543">
    <property type="term" value="F:phospholipid binding"/>
    <property type="evidence" value="ECO:0007669"/>
    <property type="project" value="TreeGrafter"/>
</dbReference>
<organism evidence="1 2">
    <name type="scientific">Thermocoleostomius sinensis A174</name>
    <dbReference type="NCBI Taxonomy" id="2016057"/>
    <lineage>
        <taxon>Bacteria</taxon>
        <taxon>Bacillati</taxon>
        <taxon>Cyanobacteriota</taxon>
        <taxon>Cyanophyceae</taxon>
        <taxon>Oculatellales</taxon>
        <taxon>Oculatellaceae</taxon>
        <taxon>Thermocoleostomius</taxon>
    </lineage>
</organism>